<dbReference type="PANTHER" id="PTHR35897:SF1">
    <property type="entry name" value="METHYLTRANSFERASE AUSD"/>
    <property type="match status" value="1"/>
</dbReference>
<evidence type="ECO:0000256" key="2">
    <source>
        <dbReference type="ARBA" id="ARBA00022691"/>
    </source>
</evidence>
<evidence type="ECO:0000313" key="3">
    <source>
        <dbReference type="EMBL" id="KAF5359214.1"/>
    </source>
</evidence>
<keyword evidence="4" id="KW-1185">Reference proteome</keyword>
<sequence length="363" mass="41474">MKDLQVNVLSHKFIRVILVQADTMLSAPTFSNVLRSKTQSQIITPLEERTFPSTPRYPPMSDNHLKAGILALELDETLYNLNNEQKDFLKRTARIDNDEELRKHVLEVQADAYKVFPYPCIRYFTFAKLAITHLPNYQQILKLPQARPGAILLDMGCCFGSDLRKAVFDGWPAKDTVALLISEQLGLWEHGHKLYRTTPAMFPAGFVAGDAFNEDITSLQEPCYSLPPENRPESLTSLKSLIPLRGHVDAIHTSLFFHLFDEEKQLELARRLAALLSPMPSSVIFGGHYARAEKGLKTEILGNGKEHIVFWHSPESWKDMWSGNVFREGTVRVDVVWSEEESHFTELQQSGKLYYLKWCVTRL</sequence>
<dbReference type="Proteomes" id="UP000559027">
    <property type="component" value="Unassembled WGS sequence"/>
</dbReference>
<dbReference type="AlphaFoldDB" id="A0A8H5LJA4"/>
<organism evidence="3 4">
    <name type="scientific">Leucocoprinus leucothites</name>
    <dbReference type="NCBI Taxonomy" id="201217"/>
    <lineage>
        <taxon>Eukaryota</taxon>
        <taxon>Fungi</taxon>
        <taxon>Dikarya</taxon>
        <taxon>Basidiomycota</taxon>
        <taxon>Agaricomycotina</taxon>
        <taxon>Agaricomycetes</taxon>
        <taxon>Agaricomycetidae</taxon>
        <taxon>Agaricales</taxon>
        <taxon>Agaricineae</taxon>
        <taxon>Agaricaceae</taxon>
        <taxon>Leucocoprinus</taxon>
    </lineage>
</organism>
<dbReference type="EMBL" id="JAACJO010000004">
    <property type="protein sequence ID" value="KAF5359214.1"/>
    <property type="molecule type" value="Genomic_DNA"/>
</dbReference>
<comment type="caution">
    <text evidence="3">The sequence shown here is derived from an EMBL/GenBank/DDBJ whole genome shotgun (WGS) entry which is preliminary data.</text>
</comment>
<evidence type="ECO:0000256" key="1">
    <source>
        <dbReference type="ARBA" id="ARBA00022679"/>
    </source>
</evidence>
<reference evidence="3 4" key="1">
    <citation type="journal article" date="2020" name="ISME J.">
        <title>Uncovering the hidden diversity of litter-decomposition mechanisms in mushroom-forming fungi.</title>
        <authorList>
            <person name="Floudas D."/>
            <person name="Bentzer J."/>
            <person name="Ahren D."/>
            <person name="Johansson T."/>
            <person name="Persson P."/>
            <person name="Tunlid A."/>
        </authorList>
    </citation>
    <scope>NUCLEOTIDE SEQUENCE [LARGE SCALE GENOMIC DNA]</scope>
    <source>
        <strain evidence="3 4">CBS 146.42</strain>
    </source>
</reference>
<dbReference type="OrthoDB" id="2094832at2759"/>
<dbReference type="PANTHER" id="PTHR35897">
    <property type="entry name" value="METHYLTRANSFERASE AUSD"/>
    <property type="match status" value="1"/>
</dbReference>
<accession>A0A8H5LJA4</accession>
<dbReference type="InterPro" id="IPR051654">
    <property type="entry name" value="Meroterpenoid_MTases"/>
</dbReference>
<name>A0A8H5LJA4_9AGAR</name>
<keyword evidence="2" id="KW-0949">S-adenosyl-L-methionine</keyword>
<evidence type="ECO:0000313" key="4">
    <source>
        <dbReference type="Proteomes" id="UP000559027"/>
    </source>
</evidence>
<protein>
    <submittedName>
        <fullName evidence="3">Uncharacterized protein</fullName>
    </submittedName>
</protein>
<gene>
    <name evidence="3" type="ORF">D9756_003132</name>
</gene>
<proteinExistence type="predicted"/>
<keyword evidence="1" id="KW-0808">Transferase</keyword>
<dbReference type="GO" id="GO:0016740">
    <property type="term" value="F:transferase activity"/>
    <property type="evidence" value="ECO:0007669"/>
    <property type="project" value="UniProtKB-KW"/>
</dbReference>